<gene>
    <name evidence="7" type="ORF">CTER_3288</name>
</gene>
<organism evidence="7 8">
    <name type="scientific">Ruminiclostridium cellobioparum subsp. termitidis CT1112</name>
    <dbReference type="NCBI Taxonomy" id="1195236"/>
    <lineage>
        <taxon>Bacteria</taxon>
        <taxon>Bacillati</taxon>
        <taxon>Bacillota</taxon>
        <taxon>Clostridia</taxon>
        <taxon>Eubacteriales</taxon>
        <taxon>Oscillospiraceae</taxon>
        <taxon>Ruminiclostridium</taxon>
    </lineage>
</organism>
<dbReference type="eggNOG" id="COG1501">
    <property type="taxonomic scope" value="Bacteria"/>
</dbReference>
<evidence type="ECO:0000256" key="1">
    <source>
        <dbReference type="ARBA" id="ARBA00007806"/>
    </source>
</evidence>
<dbReference type="RefSeq" id="WP_004627463.1">
    <property type="nucleotide sequence ID" value="NZ_AORV01000045.1"/>
</dbReference>
<dbReference type="Gene3D" id="3.20.20.80">
    <property type="entry name" value="Glycosidases"/>
    <property type="match status" value="1"/>
</dbReference>
<dbReference type="InterPro" id="IPR048395">
    <property type="entry name" value="Glyco_hydro_31_C"/>
</dbReference>
<dbReference type="Pfam" id="PF01055">
    <property type="entry name" value="Glyco_hydro_31_2nd"/>
    <property type="match status" value="1"/>
</dbReference>
<accession>S0FP94</accession>
<dbReference type="EMBL" id="AORV01000045">
    <property type="protein sequence ID" value="EMS70949.1"/>
    <property type="molecule type" value="Genomic_DNA"/>
</dbReference>
<dbReference type="GO" id="GO:0005975">
    <property type="term" value="P:carbohydrate metabolic process"/>
    <property type="evidence" value="ECO:0007669"/>
    <property type="project" value="InterPro"/>
</dbReference>
<dbReference type="CDD" id="cd06592">
    <property type="entry name" value="GH31_NET37"/>
    <property type="match status" value="1"/>
</dbReference>
<keyword evidence="8" id="KW-1185">Reference proteome</keyword>
<dbReference type="SUPFAM" id="SSF51445">
    <property type="entry name" value="(Trans)glycosidases"/>
    <property type="match status" value="1"/>
</dbReference>
<evidence type="ECO:0000256" key="2">
    <source>
        <dbReference type="ARBA" id="ARBA00022801"/>
    </source>
</evidence>
<keyword evidence="2 4" id="KW-0378">Hydrolase</keyword>
<name>S0FP94_RUMCE</name>
<evidence type="ECO:0000313" key="8">
    <source>
        <dbReference type="Proteomes" id="UP000014155"/>
    </source>
</evidence>
<evidence type="ECO:0000259" key="6">
    <source>
        <dbReference type="Pfam" id="PF21365"/>
    </source>
</evidence>
<dbReference type="STRING" id="1195236.CTER_3288"/>
<dbReference type="PANTHER" id="PTHR43053:SF4">
    <property type="entry name" value="MYOGENESIS-REGULATING GLYCOSIDASE"/>
    <property type="match status" value="1"/>
</dbReference>
<dbReference type="PATRIC" id="fig|1195236.3.peg.3511"/>
<comment type="similarity">
    <text evidence="1 4">Belongs to the glycosyl hydrolase 31 family.</text>
</comment>
<dbReference type="SUPFAM" id="SSF51011">
    <property type="entry name" value="Glycosyl hydrolase domain"/>
    <property type="match status" value="1"/>
</dbReference>
<dbReference type="InterPro" id="IPR050985">
    <property type="entry name" value="Alpha-glycosidase_related"/>
</dbReference>
<keyword evidence="3 4" id="KW-0326">Glycosidase</keyword>
<feature type="domain" description="Glycosyl hydrolase family 31 C-terminal" evidence="6">
    <location>
        <begin position="432"/>
        <end position="512"/>
    </location>
</feature>
<dbReference type="AlphaFoldDB" id="S0FP94"/>
<feature type="domain" description="Glycoside hydrolase family 31 TIM barrel" evidence="5">
    <location>
        <begin position="125"/>
        <end position="421"/>
    </location>
</feature>
<sequence length="514" mass="58369">MNTKHYEIPLLPGEFWWGGAVSDGIRTPFGGSLFSRDLNNLEENQGVPLLISNKGRYIWCNSPYAFKFQDKKLTVASNEDIIFEEGFENLRTVYKHVSHKYFPPAGKLPHELAFLSPQYNTWIEMFYKPTQEKVLNYANSIIENGMPPGIMIIDDNWMKDYGNWDFSDVNFPDPKKLIDTLHELGFKVMLWVCPYVSPDSCIFRELQAKGLLLKANDGTPAIRRWWNGYSAVLDYTNSAAVQWFKAQLQLLINKYGVDGFKFDAGDPSGADLADWNKPYSWKFLPHPNYDCEAYAKIGLDYSLSEYRACWGCGGRHLIQRQKDKKPAWAGNGLDSLIPNGLLQGLLGYPFNCPDMIGGGMEGDINSPDFKIDQELFVRFLQCSLLFPIIQFSIAPWRVLDKEHFKYCSDMIELRQKLAPGILELARHSADSGQPVIRHMEYVFPGCNYERINDQFMLGDDILVAPVLEKGARGRSVTFPAGIWAGDDGSTVIGPAVKDIEAPLDRLPYYIKKAD</sequence>
<evidence type="ECO:0000256" key="3">
    <source>
        <dbReference type="ARBA" id="ARBA00023295"/>
    </source>
</evidence>
<dbReference type="Gene3D" id="2.60.40.1180">
    <property type="entry name" value="Golgi alpha-mannosidase II"/>
    <property type="match status" value="1"/>
</dbReference>
<dbReference type="InterPro" id="IPR000322">
    <property type="entry name" value="Glyco_hydro_31_TIM"/>
</dbReference>
<evidence type="ECO:0000259" key="5">
    <source>
        <dbReference type="Pfam" id="PF01055"/>
    </source>
</evidence>
<dbReference type="InterPro" id="IPR013780">
    <property type="entry name" value="Glyco_hydro_b"/>
</dbReference>
<evidence type="ECO:0000313" key="7">
    <source>
        <dbReference type="EMBL" id="EMS70949.1"/>
    </source>
</evidence>
<dbReference type="PANTHER" id="PTHR43053">
    <property type="entry name" value="GLYCOSIDASE FAMILY 31"/>
    <property type="match status" value="1"/>
</dbReference>
<comment type="caution">
    <text evidence="7">The sequence shown here is derived from an EMBL/GenBank/DDBJ whole genome shotgun (WGS) entry which is preliminary data.</text>
</comment>
<proteinExistence type="inferred from homology"/>
<reference evidence="7 8" key="1">
    <citation type="journal article" date="2013" name="Genome Announc.">
        <title>Draft Genome Sequence of the Cellulolytic, Mesophilic, Anaerobic Bacterium Clostridium termitidis Strain CT1112 (DSM 5398).</title>
        <authorList>
            <person name="Lal S."/>
            <person name="Ramachandran U."/>
            <person name="Zhang X."/>
            <person name="Munir R."/>
            <person name="Sparling R."/>
            <person name="Levin D.B."/>
        </authorList>
    </citation>
    <scope>NUCLEOTIDE SEQUENCE [LARGE SCALE GENOMIC DNA]</scope>
    <source>
        <strain evidence="7 8">CT1112</strain>
    </source>
</reference>
<evidence type="ECO:0000256" key="4">
    <source>
        <dbReference type="RuleBase" id="RU361185"/>
    </source>
</evidence>
<dbReference type="Proteomes" id="UP000014155">
    <property type="component" value="Unassembled WGS sequence"/>
</dbReference>
<dbReference type="GO" id="GO:0004553">
    <property type="term" value="F:hydrolase activity, hydrolyzing O-glycosyl compounds"/>
    <property type="evidence" value="ECO:0007669"/>
    <property type="project" value="InterPro"/>
</dbReference>
<dbReference type="InterPro" id="IPR017853">
    <property type="entry name" value="GH"/>
</dbReference>
<dbReference type="Pfam" id="PF21365">
    <property type="entry name" value="Glyco_hydro_31_3rd"/>
    <property type="match status" value="1"/>
</dbReference>
<protein>
    <submittedName>
        <fullName evidence="7">Glycosyl hydrolase, family 31 protein</fullName>
    </submittedName>
</protein>